<gene>
    <name evidence="4" type="ORF">GRI36_10320</name>
</gene>
<comment type="caution">
    <text evidence="4">The sequence shown here is derived from an EMBL/GenBank/DDBJ whole genome shotgun (WGS) entry which is preliminary data.</text>
</comment>
<protein>
    <submittedName>
        <fullName evidence="4">Hsp20 family protein</fullName>
    </submittedName>
</protein>
<dbReference type="Proteomes" id="UP000468943">
    <property type="component" value="Unassembled WGS sequence"/>
</dbReference>
<dbReference type="RefSeq" id="WP_160598381.1">
    <property type="nucleotide sequence ID" value="NZ_WTYS01000001.1"/>
</dbReference>
<dbReference type="OrthoDB" id="9808910at2"/>
<dbReference type="Gene3D" id="2.60.40.790">
    <property type="match status" value="1"/>
</dbReference>
<proteinExistence type="inferred from homology"/>
<reference evidence="4 5" key="1">
    <citation type="submission" date="2019-12" db="EMBL/GenBank/DDBJ databases">
        <title>Genomic-based taxomic classification of the family Erythrobacteraceae.</title>
        <authorList>
            <person name="Xu L."/>
        </authorList>
    </citation>
    <scope>NUCLEOTIDE SEQUENCE [LARGE SCALE GENOMIC DNA]</scope>
    <source>
        <strain evidence="4 5">JCM 17802</strain>
    </source>
</reference>
<evidence type="ECO:0000313" key="4">
    <source>
        <dbReference type="EMBL" id="MXO57276.1"/>
    </source>
</evidence>
<accession>A0A6I4SQE3</accession>
<evidence type="ECO:0000259" key="3">
    <source>
        <dbReference type="PROSITE" id="PS01031"/>
    </source>
</evidence>
<comment type="similarity">
    <text evidence="1 2">Belongs to the small heat shock protein (HSP20) family.</text>
</comment>
<dbReference type="CDD" id="cd06464">
    <property type="entry name" value="ACD_sHsps-like"/>
    <property type="match status" value="1"/>
</dbReference>
<feature type="domain" description="SHSP" evidence="3">
    <location>
        <begin position="45"/>
        <end position="159"/>
    </location>
</feature>
<dbReference type="InterPro" id="IPR031107">
    <property type="entry name" value="Small_HSP"/>
</dbReference>
<dbReference type="SUPFAM" id="SSF49764">
    <property type="entry name" value="HSP20-like chaperones"/>
    <property type="match status" value="1"/>
</dbReference>
<dbReference type="InterPro" id="IPR008978">
    <property type="entry name" value="HSP20-like_chaperone"/>
</dbReference>
<dbReference type="AlphaFoldDB" id="A0A6I4SQE3"/>
<keyword evidence="5" id="KW-1185">Reference proteome</keyword>
<name>A0A6I4SQE3_9SPHN</name>
<evidence type="ECO:0000256" key="2">
    <source>
        <dbReference type="RuleBase" id="RU003616"/>
    </source>
</evidence>
<dbReference type="EMBL" id="WTYS01000001">
    <property type="protein sequence ID" value="MXO57276.1"/>
    <property type="molecule type" value="Genomic_DNA"/>
</dbReference>
<dbReference type="InterPro" id="IPR002068">
    <property type="entry name" value="A-crystallin/Hsp20_dom"/>
</dbReference>
<dbReference type="Pfam" id="PF00011">
    <property type="entry name" value="HSP20"/>
    <property type="match status" value="1"/>
</dbReference>
<sequence>MENQIEALPRQKIQPSFAERFIEPLHRMRSGVDHLLEDFPTRWSAFQFPATPAIEMTETDKLYTITAELPGVPSEDVELQVDRDMLVLKGEKKEERREEDCDYVISERAYGSFERRIALPADALTDEIVADAVDGMLRISIPRSTDAKSDKRKIEIRSGTSD</sequence>
<evidence type="ECO:0000256" key="1">
    <source>
        <dbReference type="PROSITE-ProRule" id="PRU00285"/>
    </source>
</evidence>
<dbReference type="PANTHER" id="PTHR11527">
    <property type="entry name" value="HEAT-SHOCK PROTEIN 20 FAMILY MEMBER"/>
    <property type="match status" value="1"/>
</dbReference>
<evidence type="ECO:0000313" key="5">
    <source>
        <dbReference type="Proteomes" id="UP000468943"/>
    </source>
</evidence>
<organism evidence="4 5">
    <name type="scientific">Pontixanthobacter gangjinensis</name>
    <dbReference type="NCBI Taxonomy" id="1028742"/>
    <lineage>
        <taxon>Bacteria</taxon>
        <taxon>Pseudomonadati</taxon>
        <taxon>Pseudomonadota</taxon>
        <taxon>Alphaproteobacteria</taxon>
        <taxon>Sphingomonadales</taxon>
        <taxon>Erythrobacteraceae</taxon>
        <taxon>Pontixanthobacter</taxon>
    </lineage>
</organism>
<dbReference type="PROSITE" id="PS01031">
    <property type="entry name" value="SHSP"/>
    <property type="match status" value="1"/>
</dbReference>